<comment type="similarity">
    <text evidence="5">Belongs to the 2-oxoadipate dioxygenase/decarboxylase family.</text>
</comment>
<evidence type="ECO:0000256" key="4">
    <source>
        <dbReference type="ARBA" id="ARBA00023004"/>
    </source>
</evidence>
<evidence type="ECO:0000313" key="10">
    <source>
        <dbReference type="Proteomes" id="UP001305928"/>
    </source>
</evidence>
<dbReference type="Pfam" id="PF07063">
    <property type="entry name" value="HGLS"/>
    <property type="match status" value="1"/>
</dbReference>
<evidence type="ECO:0000256" key="6">
    <source>
        <dbReference type="ARBA" id="ARBA00035023"/>
    </source>
</evidence>
<comment type="cofactor">
    <cofactor evidence="1">
        <name>Fe(2+)</name>
        <dbReference type="ChEBI" id="CHEBI:29033"/>
    </cofactor>
</comment>
<dbReference type="InterPro" id="IPR047869">
    <property type="entry name" value="YdcJ_bac-like"/>
</dbReference>
<evidence type="ECO:0000256" key="3">
    <source>
        <dbReference type="ARBA" id="ARBA00023002"/>
    </source>
</evidence>
<keyword evidence="3" id="KW-0560">Oxidoreductase</keyword>
<evidence type="ECO:0000313" key="9">
    <source>
        <dbReference type="EMBL" id="WPC03307.1"/>
    </source>
</evidence>
<evidence type="ECO:0000256" key="8">
    <source>
        <dbReference type="ARBA" id="ARBA00035045"/>
    </source>
</evidence>
<protein>
    <recommendedName>
        <fullName evidence="7">2-oxoadipate dioxygenase/decarboxylase</fullName>
        <ecNumber evidence="6">1.13.11.93</ecNumber>
    </recommendedName>
    <alternativeName>
        <fullName evidence="8">2-hydroxyglutarate synthase</fullName>
    </alternativeName>
</protein>
<dbReference type="EC" id="1.13.11.93" evidence="6"/>
<dbReference type="EMBL" id="CP137892">
    <property type="protein sequence ID" value="WPC03307.1"/>
    <property type="molecule type" value="Genomic_DNA"/>
</dbReference>
<reference evidence="9 10" key="1">
    <citation type="submission" date="2023-11" db="EMBL/GenBank/DDBJ databases">
        <title>Complete genome of Pseudomonas benzenivorans BA3361.</title>
        <authorList>
            <person name="Shin S.Y."/>
            <person name="Song J."/>
            <person name="Kang H."/>
        </authorList>
    </citation>
    <scope>NUCLEOTIDE SEQUENCE [LARGE SCALE GENOMIC DNA]</scope>
    <source>
        <strain evidence="9 10">HNIBRBA3361</strain>
    </source>
</reference>
<keyword evidence="10" id="KW-1185">Reference proteome</keyword>
<dbReference type="CDD" id="cd16348">
    <property type="entry name" value="VOC_YdcJ_like"/>
    <property type="match status" value="1"/>
</dbReference>
<dbReference type="PANTHER" id="PTHR39479:SF2">
    <property type="entry name" value="2-OXOADIPATE DIOXYGENASE_DECARBOXYLASE"/>
    <property type="match status" value="1"/>
</dbReference>
<accession>A0ABZ0PRJ6</accession>
<evidence type="ECO:0000256" key="5">
    <source>
        <dbReference type="ARBA" id="ARBA00035013"/>
    </source>
</evidence>
<dbReference type="Proteomes" id="UP001305928">
    <property type="component" value="Chromosome"/>
</dbReference>
<dbReference type="PANTHER" id="PTHR39479">
    <property type="match status" value="1"/>
</dbReference>
<dbReference type="Gene3D" id="3.10.180.80">
    <property type="entry name" value="Uncharacterised protein PF07063, DUF1338"/>
    <property type="match status" value="1"/>
</dbReference>
<name>A0ABZ0PRJ6_9PSED</name>
<evidence type="ECO:0000256" key="1">
    <source>
        <dbReference type="ARBA" id="ARBA00001954"/>
    </source>
</evidence>
<proteinExistence type="inferred from homology"/>
<dbReference type="SMART" id="SM01150">
    <property type="entry name" value="DUF1338"/>
    <property type="match status" value="1"/>
</dbReference>
<evidence type="ECO:0000256" key="2">
    <source>
        <dbReference type="ARBA" id="ARBA00022964"/>
    </source>
</evidence>
<keyword evidence="2" id="KW-0223">Dioxygenase</keyword>
<evidence type="ECO:0000256" key="7">
    <source>
        <dbReference type="ARBA" id="ARBA00035034"/>
    </source>
</evidence>
<organism evidence="9 10">
    <name type="scientific">Pseudomonas benzenivorans</name>
    <dbReference type="NCBI Taxonomy" id="556533"/>
    <lineage>
        <taxon>Bacteria</taxon>
        <taxon>Pseudomonadati</taxon>
        <taxon>Pseudomonadota</taxon>
        <taxon>Gammaproteobacteria</taxon>
        <taxon>Pseudomonadales</taxon>
        <taxon>Pseudomonadaceae</taxon>
        <taxon>Pseudomonas</taxon>
    </lineage>
</organism>
<dbReference type="RefSeq" id="WP_318641514.1">
    <property type="nucleotide sequence ID" value="NZ_CP137892.1"/>
</dbReference>
<gene>
    <name evidence="9" type="ORF">SBP02_10910</name>
</gene>
<keyword evidence="4" id="KW-0408">Iron</keyword>
<sequence>MSVQAAANPDALVSPDEIRAQFSRAMSAMYQAEVPLYGTLLELVSEANRQALARQPQLAEQLRATGEIERLDMERHGAIRLGTAAELATMRRLFAVMGMQPVGYYDLASAGVPVHSTAFRATHEAALQHSPFRVFTSLLRLELIENAELRELARGILEQRNIFTPRTLQLIERAEVAGGLTAAEADEFVQQALETFRWHREATVSAALYQQLSAQHKLIADVVAFKGPHINHLTPRTLDIDAVQAGMPGRGINPKAVIEGPPPRRCPILLRQTSFKALQEPVTFVEADGSGALGSHTARFGEIEQRGVALTAKGRALYDRLLEATRKVAGGAPDEAGAAAYMATLSEQFQAFPDDYASLRRQQLAYFRYFVTEQGRAAKARGELATDLEALLAAGQVQCEPLVYEDFLPVSAAGIFQSNLGDDARDSYGASANREAFERDLGAPVLDELALYAETQQRSLAQCAQELGLAAFA</sequence>
<dbReference type="InterPro" id="IPR009770">
    <property type="entry name" value="HGLS"/>
</dbReference>